<feature type="domain" description="Rho termination factor-like N-terminal" evidence="2">
    <location>
        <begin position="303"/>
        <end position="341"/>
    </location>
</feature>
<sequence>MHPPRGKLPSLLRSFGEGGRIIMVRRCDSRRRSFACTASSSQRKNPDFSRQSKGFSRGRSRQNQDRDNSENSDDAADLLTSKNGPLLSLSSNPRHQATAAPGQREKEIVELFRKVQAQLRERAAVKEEKKMEAASTQGQGERGTVDSLLKLLRKHSVDQGKKKGGGEKNYEVDQPDRNSPFEDTQNSSFFESSSMVPEEDVEETVPPPPFTRRPPSNFQRRSPVPRVKYQPVYSAEEVNNEPAPQKSAAKKKASAPDPDEEEEEPISLDEHEAFDDEPSDDSDAEDAEEEEGGAGPPSEESTDLSSLKLSELRALAKSRGMKGYSKLKKSELLELLASSEGDR</sequence>
<evidence type="ECO:0000313" key="4">
    <source>
        <dbReference type="Proteomes" id="UP000663760"/>
    </source>
</evidence>
<feature type="compositionally biased region" description="Polar residues" evidence="1">
    <location>
        <begin position="36"/>
        <end position="54"/>
    </location>
</feature>
<feature type="compositionally biased region" description="Polar residues" evidence="1">
    <location>
        <begin position="80"/>
        <end position="95"/>
    </location>
</feature>
<proteinExistence type="predicted"/>
<dbReference type="GO" id="GO:0006353">
    <property type="term" value="P:DNA-templated transcription termination"/>
    <property type="evidence" value="ECO:0007669"/>
    <property type="project" value="InterPro"/>
</dbReference>
<dbReference type="PANTHER" id="PTHR34449:SF5">
    <property type="entry name" value="ATP BINDING _ ATPASE"/>
    <property type="match status" value="1"/>
</dbReference>
<organism evidence="3 4">
    <name type="scientific">Spirodela intermedia</name>
    <name type="common">Intermediate duckweed</name>
    <dbReference type="NCBI Taxonomy" id="51605"/>
    <lineage>
        <taxon>Eukaryota</taxon>
        <taxon>Viridiplantae</taxon>
        <taxon>Streptophyta</taxon>
        <taxon>Embryophyta</taxon>
        <taxon>Tracheophyta</taxon>
        <taxon>Spermatophyta</taxon>
        <taxon>Magnoliopsida</taxon>
        <taxon>Liliopsida</taxon>
        <taxon>Araceae</taxon>
        <taxon>Lemnoideae</taxon>
        <taxon>Spirodela</taxon>
    </lineage>
</organism>
<feature type="compositionally biased region" description="Polar residues" evidence="1">
    <location>
        <begin position="181"/>
        <end position="195"/>
    </location>
</feature>
<gene>
    <name evidence="3" type="ORF">SI8410_14018982</name>
</gene>
<dbReference type="EMBL" id="LR746277">
    <property type="protein sequence ID" value="CAA7408304.1"/>
    <property type="molecule type" value="Genomic_DNA"/>
</dbReference>
<name>A0A7I8LGE3_SPIIN</name>
<protein>
    <recommendedName>
        <fullName evidence="2">Rho termination factor-like N-terminal domain-containing protein</fullName>
    </recommendedName>
</protein>
<feature type="region of interest" description="Disordered" evidence="1">
    <location>
        <begin position="124"/>
        <end position="307"/>
    </location>
</feature>
<dbReference type="Proteomes" id="UP000663760">
    <property type="component" value="Chromosome 14"/>
</dbReference>
<dbReference type="OrthoDB" id="652255at2759"/>
<evidence type="ECO:0000256" key="1">
    <source>
        <dbReference type="SAM" id="MobiDB-lite"/>
    </source>
</evidence>
<feature type="compositionally biased region" description="Basic and acidic residues" evidence="1">
    <location>
        <begin position="155"/>
        <end position="180"/>
    </location>
</feature>
<evidence type="ECO:0000313" key="3">
    <source>
        <dbReference type="EMBL" id="CAA7408304.1"/>
    </source>
</evidence>
<keyword evidence="4" id="KW-1185">Reference proteome</keyword>
<dbReference type="PANTHER" id="PTHR34449">
    <property type="entry name" value="RHO TERMINATION FACTOR"/>
    <property type="match status" value="1"/>
</dbReference>
<reference evidence="3" key="1">
    <citation type="submission" date="2020-02" db="EMBL/GenBank/DDBJ databases">
        <authorList>
            <person name="Scholz U."/>
            <person name="Mascher M."/>
            <person name="Fiebig A."/>
        </authorList>
    </citation>
    <scope>NUCLEOTIDE SEQUENCE</scope>
</reference>
<feature type="compositionally biased region" description="Acidic residues" evidence="1">
    <location>
        <begin position="257"/>
        <end position="292"/>
    </location>
</feature>
<accession>A0A7I8LGE3</accession>
<dbReference type="AlphaFoldDB" id="A0A7I8LGE3"/>
<evidence type="ECO:0000259" key="2">
    <source>
        <dbReference type="SMART" id="SM00959"/>
    </source>
</evidence>
<dbReference type="SMART" id="SM00959">
    <property type="entry name" value="Rho_N"/>
    <property type="match status" value="1"/>
</dbReference>
<dbReference type="Pfam" id="PF07498">
    <property type="entry name" value="Rho_N"/>
    <property type="match status" value="1"/>
</dbReference>
<feature type="region of interest" description="Disordered" evidence="1">
    <location>
        <begin position="32"/>
        <end position="105"/>
    </location>
</feature>
<dbReference type="InterPro" id="IPR011112">
    <property type="entry name" value="Rho-like_N"/>
</dbReference>